<evidence type="ECO:0000313" key="3">
    <source>
        <dbReference type="Proteomes" id="UP000000787"/>
    </source>
</evidence>
<dbReference type="EMBL" id="CP000876">
    <property type="protein sequence ID" value="ABX07810.1"/>
    <property type="molecule type" value="Genomic_DNA"/>
</dbReference>
<dbReference type="PROSITE" id="PS50943">
    <property type="entry name" value="HTH_CROC1"/>
    <property type="match status" value="1"/>
</dbReference>
<dbReference type="GO" id="GO:0003677">
    <property type="term" value="F:DNA binding"/>
    <property type="evidence" value="ECO:0007669"/>
    <property type="project" value="InterPro"/>
</dbReference>
<dbReference type="SMART" id="SM00530">
    <property type="entry name" value="HTH_XRE"/>
    <property type="match status" value="1"/>
</dbReference>
<evidence type="ECO:0000313" key="2">
    <source>
        <dbReference type="EMBL" id="ABX07810.1"/>
    </source>
</evidence>
<dbReference type="Pfam" id="PF13560">
    <property type="entry name" value="HTH_31"/>
    <property type="match status" value="1"/>
</dbReference>
<dbReference type="InterPro" id="IPR001387">
    <property type="entry name" value="Cro/C1-type_HTH"/>
</dbReference>
<proteinExistence type="predicted"/>
<dbReference type="Proteomes" id="UP000000787">
    <property type="component" value="Plasmid pHAU01"/>
</dbReference>
<dbReference type="BioCyc" id="HAUR316274:GHYA-5245-MONOMER"/>
<keyword evidence="3" id="KW-1185">Reference proteome</keyword>
<organism evidence="2 3">
    <name type="scientific">Herpetosiphon aurantiacus (strain ATCC 23779 / DSM 785 / 114-95)</name>
    <dbReference type="NCBI Taxonomy" id="316274"/>
    <lineage>
        <taxon>Bacteria</taxon>
        <taxon>Bacillati</taxon>
        <taxon>Chloroflexota</taxon>
        <taxon>Chloroflexia</taxon>
        <taxon>Herpetosiphonales</taxon>
        <taxon>Herpetosiphonaceae</taxon>
        <taxon>Herpetosiphon</taxon>
    </lineage>
</organism>
<feature type="domain" description="HTH cro/C1-type" evidence="1">
    <location>
        <begin position="8"/>
        <end position="62"/>
    </location>
</feature>
<evidence type="ECO:0000259" key="1">
    <source>
        <dbReference type="PROSITE" id="PS50943"/>
    </source>
</evidence>
<dbReference type="AlphaFoldDB" id="A9B8Z6"/>
<dbReference type="Gene3D" id="1.10.260.40">
    <property type="entry name" value="lambda repressor-like DNA-binding domains"/>
    <property type="match status" value="1"/>
</dbReference>
<dbReference type="SUPFAM" id="SSF47413">
    <property type="entry name" value="lambda repressor-like DNA-binding domains"/>
    <property type="match status" value="1"/>
</dbReference>
<dbReference type="Gene3D" id="1.25.40.10">
    <property type="entry name" value="Tetratricopeptide repeat domain"/>
    <property type="match status" value="1"/>
</dbReference>
<reference evidence="2 3" key="1">
    <citation type="journal article" date="2011" name="Stand. Genomic Sci.">
        <title>Complete genome sequence of the filamentous gliding predatory bacterium Herpetosiphon aurantiacus type strain (114-95(T)).</title>
        <authorList>
            <person name="Kiss H."/>
            <person name="Nett M."/>
            <person name="Domin N."/>
            <person name="Martin K."/>
            <person name="Maresca J.A."/>
            <person name="Copeland A."/>
            <person name="Lapidus A."/>
            <person name="Lucas S."/>
            <person name="Berry K.W."/>
            <person name="Glavina Del Rio T."/>
            <person name="Dalin E."/>
            <person name="Tice H."/>
            <person name="Pitluck S."/>
            <person name="Richardson P."/>
            <person name="Bruce D."/>
            <person name="Goodwin L."/>
            <person name="Han C."/>
            <person name="Detter J.C."/>
            <person name="Schmutz J."/>
            <person name="Brettin T."/>
            <person name="Land M."/>
            <person name="Hauser L."/>
            <person name="Kyrpides N.C."/>
            <person name="Ivanova N."/>
            <person name="Goker M."/>
            <person name="Woyke T."/>
            <person name="Klenk H.P."/>
            <person name="Bryant D.A."/>
        </authorList>
    </citation>
    <scope>NUCLEOTIDE SEQUENCE [LARGE SCALE GENOMIC DNA]</scope>
    <source>
        <strain evidence="3">ATCC 23779 / DSM 785 / 114-95</strain>
        <plasmid evidence="2">pHAU01</plasmid>
    </source>
</reference>
<dbReference type="InterPro" id="IPR027417">
    <property type="entry name" value="P-loop_NTPase"/>
</dbReference>
<dbReference type="GO" id="GO:0016887">
    <property type="term" value="F:ATP hydrolysis activity"/>
    <property type="evidence" value="ECO:0007669"/>
    <property type="project" value="InterPro"/>
</dbReference>
<dbReference type="InterPro" id="IPR010982">
    <property type="entry name" value="Lambda_DNA-bd_dom_sf"/>
</dbReference>
<gene>
    <name evidence="2" type="ordered locus">Haur_5183</name>
</gene>
<keyword evidence="2" id="KW-0614">Plasmid</keyword>
<dbReference type="PANTHER" id="PTHR47691">
    <property type="entry name" value="REGULATOR-RELATED"/>
    <property type="match status" value="1"/>
</dbReference>
<geneLocation type="plasmid" evidence="2 3">
    <name>pHAU01</name>
</geneLocation>
<protein>
    <submittedName>
        <fullName evidence="2">Transcriptional regulator, XRE family</fullName>
    </submittedName>
</protein>
<dbReference type="InParanoid" id="A9B8Z6"/>
<accession>A9B8Z6</accession>
<dbReference type="SUPFAM" id="SSF52540">
    <property type="entry name" value="P-loop containing nucleoside triphosphate hydrolases"/>
    <property type="match status" value="1"/>
</dbReference>
<dbReference type="KEGG" id="hau:Haur_5183"/>
<dbReference type="HOGENOM" id="CLU_004665_5_2_0"/>
<sequence length="804" mass="90062">METFGRWLKHQRISHDLTQEALAERIGCSVSLLKKLETHQRRPSKQIITRLATIFKVDAAVVIKWRTTDPTPEVNPVGAYLPIPLTPLVGRATDVAALQILLRQDTVRFLTLTGPGGVGKTRLSLALGAACQLWFPDGVWYVPLAPVHDADGVLPAIMHVLRLPTPPDQTVLETIQNMLRHRHALLILDNFEHVLAAAPMIATLLESTTQLKIVTTSRALLHIPGEHCMVVHPLSLVVEPTGKGVHAAHSAAMELFLQRAIAVNPQIVITDEALAAIRTICVELEGLPLAIELAAARCQIVTPQELRTVFRSRLMLAKSTNYTRPQRHSSVWDALLWSYQLLDPMAQSIFRTLGACVDGVLLPTLQAMFANEDEAAPSLMDYLHLLANHSLISLEPTTTGVLALTMLETLREFAHLLLVRHGEELYARRRHADHYRAFLVDINIRLEKADSVSWVAQFDHEAANIDHALHWLMTHDPAVAAEFASHLAPVWMNRGSIQYGTIWLERCITLPRLDPLLEAMLARDLGAFWITAGRYADAEAVLIPALAMFKSARRERDQVRIYFMLAYAAIQQNRFVIAEQYLARCEDWAHSNAEIERLTIIFHNQAQMFEQQGNYETARIKVQAMLNLCQILKYPANSALAWTRQGFIDLAQGSVDAAEHALFQARRMLEQTISFDRGDLVDMRRLDGLLALAHGDHRRARVILGQTLAMAAELNDIPRVVQTLDACLWYTYRTKDLHISAALLGLQQRLRRHYAMPAPPPVQSQLDSLATSLTNGLEPDVLGHWMQHGATWVIADACRQLLAD</sequence>
<dbReference type="Gene3D" id="3.40.50.300">
    <property type="entry name" value="P-loop containing nucleotide triphosphate hydrolases"/>
    <property type="match status" value="1"/>
</dbReference>
<dbReference type="PRINTS" id="PR00364">
    <property type="entry name" value="DISEASERSIST"/>
</dbReference>
<dbReference type="CDD" id="cd00093">
    <property type="entry name" value="HTH_XRE"/>
    <property type="match status" value="1"/>
</dbReference>
<dbReference type="Pfam" id="PF13401">
    <property type="entry name" value="AAA_22"/>
    <property type="match status" value="1"/>
</dbReference>
<name>A9B8Z6_HERA2</name>
<dbReference type="InterPro" id="IPR011990">
    <property type="entry name" value="TPR-like_helical_dom_sf"/>
</dbReference>
<dbReference type="PANTHER" id="PTHR47691:SF3">
    <property type="entry name" value="HTH-TYPE TRANSCRIPTIONAL REGULATOR RV0890C-RELATED"/>
    <property type="match status" value="1"/>
</dbReference>
<dbReference type="InterPro" id="IPR049945">
    <property type="entry name" value="AAA_22"/>
</dbReference>
<dbReference type="SUPFAM" id="SSF48452">
    <property type="entry name" value="TPR-like"/>
    <property type="match status" value="1"/>
</dbReference>